<keyword evidence="2" id="KW-0732">Signal</keyword>
<sequence>MRIRTRCVSSLWLLLVASYCNLATTETSLSLTDKISMATEALAQGDSSLAGQLIQTETAEPNYALLQLEILYWLEQRESDQAIDKLRAFEQLYPLRADTFAFSSEVWRSIGHQVNIFAKSGYYKKAVAAKIKAGQLAPDNPRYMTLAASALGQADNYGGDMAAQKPLTERIVGLDKKWGYIARINLAQNNDEYTQGRVLAAQAAAEFGQDFDILERVGQFHWTLGEYNEAQYHFLQACKNRPNDEWHLQIKWQNACYLVGEFAKEQQIGLENAVEALTILLSVYTLPTESNFASADLLLTLASAEQASPAIDMLSRILNESADKKLRRKAEKVLQRLKKQTQAS</sequence>
<organism evidence="3 4">
    <name type="scientific">Bowmanella yangjiangensis</name>
    <dbReference type="NCBI Taxonomy" id="2811230"/>
    <lineage>
        <taxon>Bacteria</taxon>
        <taxon>Pseudomonadati</taxon>
        <taxon>Pseudomonadota</taxon>
        <taxon>Gammaproteobacteria</taxon>
        <taxon>Alteromonadales</taxon>
        <taxon>Alteromonadaceae</taxon>
        <taxon>Bowmanella</taxon>
    </lineage>
</organism>
<dbReference type="Proteomes" id="UP000663992">
    <property type="component" value="Unassembled WGS sequence"/>
</dbReference>
<gene>
    <name evidence="3" type="ORF">J0A65_01545</name>
</gene>
<proteinExistence type="predicted"/>
<keyword evidence="4" id="KW-1185">Reference proteome</keyword>
<keyword evidence="1" id="KW-0802">TPR repeat</keyword>
<reference evidence="3 4" key="1">
    <citation type="submission" date="2021-03" db="EMBL/GenBank/DDBJ databases">
        <title>novel species isolated from a fishpond in China.</title>
        <authorList>
            <person name="Lu H."/>
            <person name="Cai Z."/>
        </authorList>
    </citation>
    <scope>NUCLEOTIDE SEQUENCE [LARGE SCALE GENOMIC DNA]</scope>
    <source>
        <strain evidence="3 4">Y57</strain>
    </source>
</reference>
<dbReference type="InterPro" id="IPR011990">
    <property type="entry name" value="TPR-like_helical_dom_sf"/>
</dbReference>
<dbReference type="Gene3D" id="1.25.40.10">
    <property type="entry name" value="Tetratricopeptide repeat domain"/>
    <property type="match status" value="1"/>
</dbReference>
<dbReference type="EMBL" id="JAFKCS010000001">
    <property type="protein sequence ID" value="MBN7818526.1"/>
    <property type="molecule type" value="Genomic_DNA"/>
</dbReference>
<feature type="repeat" description="TPR" evidence="1">
    <location>
        <begin position="211"/>
        <end position="244"/>
    </location>
</feature>
<feature type="signal peptide" evidence="2">
    <location>
        <begin position="1"/>
        <end position="22"/>
    </location>
</feature>
<dbReference type="RefSeq" id="WP_206592346.1">
    <property type="nucleotide sequence ID" value="NZ_JAFKCS010000001.1"/>
</dbReference>
<evidence type="ECO:0000256" key="2">
    <source>
        <dbReference type="SAM" id="SignalP"/>
    </source>
</evidence>
<evidence type="ECO:0008006" key="5">
    <source>
        <dbReference type="Google" id="ProtNLM"/>
    </source>
</evidence>
<protein>
    <recommendedName>
        <fullName evidence="5">Tetratricopeptide repeat protein</fullName>
    </recommendedName>
</protein>
<dbReference type="PROSITE" id="PS50005">
    <property type="entry name" value="TPR"/>
    <property type="match status" value="1"/>
</dbReference>
<comment type="caution">
    <text evidence="3">The sequence shown here is derived from an EMBL/GenBank/DDBJ whole genome shotgun (WGS) entry which is preliminary data.</text>
</comment>
<evidence type="ECO:0000313" key="4">
    <source>
        <dbReference type="Proteomes" id="UP000663992"/>
    </source>
</evidence>
<feature type="chain" id="PRO_5046857677" description="Tetratricopeptide repeat protein" evidence="2">
    <location>
        <begin position="23"/>
        <end position="344"/>
    </location>
</feature>
<accession>A0ABS3CN43</accession>
<evidence type="ECO:0000256" key="1">
    <source>
        <dbReference type="PROSITE-ProRule" id="PRU00339"/>
    </source>
</evidence>
<evidence type="ECO:0000313" key="3">
    <source>
        <dbReference type="EMBL" id="MBN7818526.1"/>
    </source>
</evidence>
<dbReference type="InterPro" id="IPR019734">
    <property type="entry name" value="TPR_rpt"/>
</dbReference>
<name>A0ABS3CN43_9ALTE</name>
<dbReference type="SUPFAM" id="SSF48452">
    <property type="entry name" value="TPR-like"/>
    <property type="match status" value="1"/>
</dbReference>